<name>A0A4Y2UY96_ARAVE</name>
<keyword evidence="2" id="KW-1185">Reference proteome</keyword>
<dbReference type="Proteomes" id="UP000499080">
    <property type="component" value="Unassembled WGS sequence"/>
</dbReference>
<evidence type="ECO:0000313" key="2">
    <source>
        <dbReference type="Proteomes" id="UP000499080"/>
    </source>
</evidence>
<proteinExistence type="predicted"/>
<dbReference type="EMBL" id="BGPR01041597">
    <property type="protein sequence ID" value="GBO17883.1"/>
    <property type="molecule type" value="Genomic_DNA"/>
</dbReference>
<gene>
    <name evidence="1" type="ORF">AVEN_69544_1</name>
</gene>
<dbReference type="AlphaFoldDB" id="A0A4Y2UY96"/>
<protein>
    <submittedName>
        <fullName evidence="1">Uncharacterized protein</fullName>
    </submittedName>
</protein>
<reference evidence="1 2" key="1">
    <citation type="journal article" date="2019" name="Sci. Rep.">
        <title>Orb-weaving spider Araneus ventricosus genome elucidates the spidroin gene catalogue.</title>
        <authorList>
            <person name="Kono N."/>
            <person name="Nakamura H."/>
            <person name="Ohtoshi R."/>
            <person name="Moran D.A.P."/>
            <person name="Shinohara A."/>
            <person name="Yoshida Y."/>
            <person name="Fujiwara M."/>
            <person name="Mori M."/>
            <person name="Tomita M."/>
            <person name="Arakawa K."/>
        </authorList>
    </citation>
    <scope>NUCLEOTIDE SEQUENCE [LARGE SCALE GENOMIC DNA]</scope>
</reference>
<sequence>MANRKKVLRPLINQLRQNSNWGPHTRMSGNNALVLRLALGGPGQYVGFKVGRSLSSPLLGVTAYSKQEERTFQSHLICFIGAIFVSPQLLHPDGTSHFTISLLIGLRRLTCHFTSTPIISFGEKNLVIDYLDDNGEVQHFAIDFKCFEKTIALKNFCQEFFICNQSSPLRFRGENDPFRCETGLTSFVPNQPGD</sequence>
<accession>A0A4Y2UY96</accession>
<comment type="caution">
    <text evidence="1">The sequence shown here is derived from an EMBL/GenBank/DDBJ whole genome shotgun (WGS) entry which is preliminary data.</text>
</comment>
<evidence type="ECO:0000313" key="1">
    <source>
        <dbReference type="EMBL" id="GBO17883.1"/>
    </source>
</evidence>
<organism evidence="1 2">
    <name type="scientific">Araneus ventricosus</name>
    <name type="common">Orbweaver spider</name>
    <name type="synonym">Epeira ventricosa</name>
    <dbReference type="NCBI Taxonomy" id="182803"/>
    <lineage>
        <taxon>Eukaryota</taxon>
        <taxon>Metazoa</taxon>
        <taxon>Ecdysozoa</taxon>
        <taxon>Arthropoda</taxon>
        <taxon>Chelicerata</taxon>
        <taxon>Arachnida</taxon>
        <taxon>Araneae</taxon>
        <taxon>Araneomorphae</taxon>
        <taxon>Entelegynae</taxon>
        <taxon>Araneoidea</taxon>
        <taxon>Araneidae</taxon>
        <taxon>Araneus</taxon>
    </lineage>
</organism>